<comment type="caution">
    <text evidence="1">The sequence shown here is derived from an EMBL/GenBank/DDBJ whole genome shotgun (WGS) entry which is preliminary data.</text>
</comment>
<protein>
    <submittedName>
        <fullName evidence="1">Uncharacterized protein</fullName>
    </submittedName>
</protein>
<dbReference type="EMBL" id="JAPNKE010000002">
    <property type="protein sequence ID" value="MCY1008598.1"/>
    <property type="molecule type" value="Genomic_DNA"/>
</dbReference>
<name>A0A9X3EZL7_9BACT</name>
<reference evidence="1" key="1">
    <citation type="submission" date="2022-11" db="EMBL/GenBank/DDBJ databases">
        <title>Minimal conservation of predation-associated metabolite biosynthetic gene clusters underscores biosynthetic potential of Myxococcota including descriptions for ten novel species: Archangium lansinium sp. nov., Myxococcus landrumus sp. nov., Nannocystis bai.</title>
        <authorList>
            <person name="Ahearne A."/>
            <person name="Stevens C."/>
            <person name="Phillips K."/>
        </authorList>
    </citation>
    <scope>NUCLEOTIDE SEQUENCE</scope>
    <source>
        <strain evidence="1">Na p29</strain>
    </source>
</reference>
<proteinExistence type="predicted"/>
<dbReference type="AlphaFoldDB" id="A0A9X3EZL7"/>
<evidence type="ECO:0000313" key="2">
    <source>
        <dbReference type="Proteomes" id="UP001150924"/>
    </source>
</evidence>
<accession>A0A9X3EZL7</accession>
<dbReference type="RefSeq" id="WP_267771200.1">
    <property type="nucleotide sequence ID" value="NZ_JAPNKE010000002.1"/>
</dbReference>
<evidence type="ECO:0000313" key="1">
    <source>
        <dbReference type="EMBL" id="MCY1008598.1"/>
    </source>
</evidence>
<organism evidence="1 2">
    <name type="scientific">Nannocystis pusilla</name>
    <dbReference type="NCBI Taxonomy" id="889268"/>
    <lineage>
        <taxon>Bacteria</taxon>
        <taxon>Pseudomonadati</taxon>
        <taxon>Myxococcota</taxon>
        <taxon>Polyangia</taxon>
        <taxon>Nannocystales</taxon>
        <taxon>Nannocystaceae</taxon>
        <taxon>Nannocystis</taxon>
    </lineage>
</organism>
<dbReference type="Proteomes" id="UP001150924">
    <property type="component" value="Unassembled WGS sequence"/>
</dbReference>
<sequence>MQEDRTIEEPAHEAHTWLANLARELFQTEQSAQRHPRLEAERLGDVPPAHCLRAIAAHAESALADLPRLAAQHDLPVSTGGRAVGTAFSVVRNQVADMFLSLERSYRGTLLGMRHGVDLMILFEQVARRDGAVELADWCAAWLERRVALLQEAEQALAWFAEHPERALEAATHRPLARAFRATVAGIEHLADRLRQPRQARASVTRGSEQRAG</sequence>
<keyword evidence="2" id="KW-1185">Reference proteome</keyword>
<gene>
    <name evidence="1" type="ORF">OV079_24155</name>
</gene>